<dbReference type="PROSITE" id="PS50011">
    <property type="entry name" value="PROTEIN_KINASE_DOM"/>
    <property type="match status" value="1"/>
</dbReference>
<dbReference type="PROSITE" id="PS50012">
    <property type="entry name" value="RCC1_3"/>
    <property type="match status" value="3"/>
</dbReference>
<evidence type="ECO:0000256" key="4">
    <source>
        <dbReference type="PROSITE-ProRule" id="PRU10141"/>
    </source>
</evidence>
<evidence type="ECO:0000313" key="8">
    <source>
        <dbReference type="Proteomes" id="UP000179807"/>
    </source>
</evidence>
<sequence>MAQSTKWSLFSAGKNWYGQLGREGNPKIPKPVENLKINNLVCISTGSEHSIALYKDGSAFGWGWNYRSILGFPEENEIIEIPTKINGLPKIIDVKCGSGFTLFLTQEKKVLIASECNENIPFEEIEIGEPAVALFGFCHPWIVGESGAIYWYNFRISKEIKTFEPFPFGIPKQIVSINHSVLLITKSGEAYGMSMKKLRPDRFDQFSKVVLENEDNFSVIESLRDVKIKKVSGIFNHFLALSEDYKVFAWGSNDNGQLGVGDKEDRYDSFVPLTVSKNLKVIDIAAGNTHSILVDSSGHVWGLGNGGYGQTMLGEEEGSLSIIVDGVVAAHCGDDFSLVEIGNLHLPEAGIVNVKCEHSSKKVALSSTKNLQRKKNKATNSLLKKEIVVKGKRISELENEVSVKAKRIRELENEVLLKGKRMKELEDELFKSSEEVKTLKKEVEKHKLILKENSEMKHKIKEQSSMVSTLEKQILDLKAQVNNNTISSTTIKVFSQEEIDNFHVIEKIGRGATSKVVKISREEFYVLKILHIDSLIENEKSDQFYNIKEIKNFIKEFEILSQISHHNILKTYGICYGDSTHSPSILLEYCPTNLKKSIKKLTQEEQKQIILEIISGMSYLHENGIIHRDLKPKNILIDSEKHVKICDFGLSTISNEFTHTQGIGSLAYMSPELLNEEEHYTNKIDVYSFGIVLYFILTQGSLPKLSIPKIIRGSKIPIPNNINSFYRKLIEQCLSFAPENRPTFSDLRQMVQLSDLG</sequence>
<dbReference type="Gene3D" id="2.130.10.30">
    <property type="entry name" value="Regulator of chromosome condensation 1/beta-lactamase-inhibitor protein II"/>
    <property type="match status" value="2"/>
</dbReference>
<feature type="domain" description="Protein kinase" evidence="6">
    <location>
        <begin position="502"/>
        <end position="753"/>
    </location>
</feature>
<dbReference type="Pfam" id="PF00415">
    <property type="entry name" value="RCC1"/>
    <property type="match status" value="3"/>
</dbReference>
<dbReference type="Pfam" id="PF00069">
    <property type="entry name" value="Pkinase"/>
    <property type="match status" value="1"/>
</dbReference>
<evidence type="ECO:0000313" key="7">
    <source>
        <dbReference type="EMBL" id="OHS96779.1"/>
    </source>
</evidence>
<dbReference type="InterPro" id="IPR011009">
    <property type="entry name" value="Kinase-like_dom_sf"/>
</dbReference>
<feature type="coiled-coil region" evidence="5">
    <location>
        <begin position="394"/>
        <end position="480"/>
    </location>
</feature>
<evidence type="ECO:0000256" key="5">
    <source>
        <dbReference type="SAM" id="Coils"/>
    </source>
</evidence>
<dbReference type="GO" id="GO:0004672">
    <property type="term" value="F:protein kinase activity"/>
    <property type="evidence" value="ECO:0007669"/>
    <property type="project" value="InterPro"/>
</dbReference>
<reference evidence="7" key="1">
    <citation type="submission" date="2016-10" db="EMBL/GenBank/DDBJ databases">
        <authorList>
            <person name="Benchimol M."/>
            <person name="Almeida L.G."/>
            <person name="Vasconcelos A.T."/>
            <person name="Perreira-Neves A."/>
            <person name="Rosa I.A."/>
            <person name="Tasca T."/>
            <person name="Bogo M.R."/>
            <person name="de Souza W."/>
        </authorList>
    </citation>
    <scope>NUCLEOTIDE SEQUENCE [LARGE SCALE GENOMIC DNA]</scope>
    <source>
        <strain evidence="7">K</strain>
    </source>
</reference>
<dbReference type="SUPFAM" id="SSF50985">
    <property type="entry name" value="RCC1/BLIP-II"/>
    <property type="match status" value="1"/>
</dbReference>
<dbReference type="PROSITE" id="PS00107">
    <property type="entry name" value="PROTEIN_KINASE_ATP"/>
    <property type="match status" value="1"/>
</dbReference>
<keyword evidence="2 4" id="KW-0067">ATP-binding</keyword>
<evidence type="ECO:0000256" key="1">
    <source>
        <dbReference type="ARBA" id="ARBA00022741"/>
    </source>
</evidence>
<dbReference type="RefSeq" id="XP_068349916.1">
    <property type="nucleotide sequence ID" value="XM_068511150.1"/>
</dbReference>
<feature type="repeat" description="RCC1" evidence="3">
    <location>
        <begin position="7"/>
        <end position="56"/>
    </location>
</feature>
<dbReference type="Gene3D" id="1.10.510.10">
    <property type="entry name" value="Transferase(Phosphotransferase) domain 1"/>
    <property type="match status" value="1"/>
</dbReference>
<feature type="binding site" evidence="4">
    <location>
        <position position="528"/>
    </location>
    <ligand>
        <name>ATP</name>
        <dbReference type="ChEBI" id="CHEBI:30616"/>
    </ligand>
</feature>
<organism evidence="7 8">
    <name type="scientific">Tritrichomonas foetus</name>
    <dbReference type="NCBI Taxonomy" id="1144522"/>
    <lineage>
        <taxon>Eukaryota</taxon>
        <taxon>Metamonada</taxon>
        <taxon>Parabasalia</taxon>
        <taxon>Tritrichomonadida</taxon>
        <taxon>Tritrichomonadidae</taxon>
        <taxon>Tritrichomonas</taxon>
    </lineage>
</organism>
<dbReference type="PROSITE" id="PS00108">
    <property type="entry name" value="PROTEIN_KINASE_ST"/>
    <property type="match status" value="1"/>
</dbReference>
<protein>
    <recommendedName>
        <fullName evidence="6">Protein kinase domain-containing protein</fullName>
    </recommendedName>
</protein>
<dbReference type="AlphaFoldDB" id="A0A1J4JGL1"/>
<proteinExistence type="predicted"/>
<dbReference type="EMBL" id="MLAK01001152">
    <property type="protein sequence ID" value="OHS96779.1"/>
    <property type="molecule type" value="Genomic_DNA"/>
</dbReference>
<keyword evidence="1 4" id="KW-0547">Nucleotide-binding</keyword>
<dbReference type="PROSITE" id="PS00626">
    <property type="entry name" value="RCC1_2"/>
    <property type="match status" value="1"/>
</dbReference>
<feature type="repeat" description="RCC1" evidence="3">
    <location>
        <begin position="245"/>
        <end position="297"/>
    </location>
</feature>
<evidence type="ECO:0000256" key="3">
    <source>
        <dbReference type="PROSITE-ProRule" id="PRU00235"/>
    </source>
</evidence>
<dbReference type="GeneID" id="94845854"/>
<dbReference type="InterPro" id="IPR000408">
    <property type="entry name" value="Reg_chr_condens"/>
</dbReference>
<dbReference type="PANTHER" id="PTHR23257">
    <property type="entry name" value="SERINE-THREONINE PROTEIN KINASE"/>
    <property type="match status" value="1"/>
</dbReference>
<keyword evidence="8" id="KW-1185">Reference proteome</keyword>
<feature type="repeat" description="RCC1" evidence="3">
    <location>
        <begin position="57"/>
        <end position="107"/>
    </location>
</feature>
<dbReference type="OrthoDB" id="61110at2759"/>
<dbReference type="InterPro" id="IPR017441">
    <property type="entry name" value="Protein_kinase_ATP_BS"/>
</dbReference>
<dbReference type="GO" id="GO:0005524">
    <property type="term" value="F:ATP binding"/>
    <property type="evidence" value="ECO:0007669"/>
    <property type="project" value="UniProtKB-UniRule"/>
</dbReference>
<gene>
    <name evidence="7" type="ORF">TRFO_36965</name>
</gene>
<keyword evidence="5" id="KW-0175">Coiled coil</keyword>
<name>A0A1J4JGL1_9EUKA</name>
<dbReference type="VEuPathDB" id="TrichDB:TRFO_36965"/>
<dbReference type="SUPFAM" id="SSF56112">
    <property type="entry name" value="Protein kinase-like (PK-like)"/>
    <property type="match status" value="1"/>
</dbReference>
<dbReference type="InterPro" id="IPR009091">
    <property type="entry name" value="RCC1/BLIP-II"/>
</dbReference>
<dbReference type="Proteomes" id="UP000179807">
    <property type="component" value="Unassembled WGS sequence"/>
</dbReference>
<dbReference type="SMART" id="SM00220">
    <property type="entry name" value="S_TKc"/>
    <property type="match status" value="1"/>
</dbReference>
<evidence type="ECO:0000259" key="6">
    <source>
        <dbReference type="PROSITE" id="PS50011"/>
    </source>
</evidence>
<dbReference type="InterPro" id="IPR000719">
    <property type="entry name" value="Prot_kinase_dom"/>
</dbReference>
<dbReference type="InterPro" id="IPR050167">
    <property type="entry name" value="Ser_Thr_protein_kinase"/>
</dbReference>
<dbReference type="InterPro" id="IPR008271">
    <property type="entry name" value="Ser/Thr_kinase_AS"/>
</dbReference>
<comment type="caution">
    <text evidence="7">The sequence shown here is derived from an EMBL/GenBank/DDBJ whole genome shotgun (WGS) entry which is preliminary data.</text>
</comment>
<accession>A0A1J4JGL1</accession>
<evidence type="ECO:0000256" key="2">
    <source>
        <dbReference type="ARBA" id="ARBA00022840"/>
    </source>
</evidence>